<evidence type="ECO:0000313" key="5">
    <source>
        <dbReference type="Proteomes" id="UP000078406"/>
    </source>
</evidence>
<gene>
    <name evidence="4" type="ORF">APB76_13210</name>
</gene>
<organism evidence="4 5">
    <name type="scientific">Vibrio bivalvicida</name>
    <dbReference type="NCBI Taxonomy" id="1276888"/>
    <lineage>
        <taxon>Bacteria</taxon>
        <taxon>Pseudomonadati</taxon>
        <taxon>Pseudomonadota</taxon>
        <taxon>Gammaproteobacteria</taxon>
        <taxon>Vibrionales</taxon>
        <taxon>Vibrionaceae</taxon>
        <taxon>Vibrio</taxon>
        <taxon>Vibrio oreintalis group</taxon>
    </lineage>
</organism>
<feature type="domain" description="SWIM-type" evidence="3">
    <location>
        <begin position="16"/>
        <end position="53"/>
    </location>
</feature>
<accession>A0A177XZZ8</accession>
<dbReference type="GO" id="GO:0008270">
    <property type="term" value="F:zinc ion binding"/>
    <property type="evidence" value="ECO:0007669"/>
    <property type="project" value="UniProtKB-KW"/>
</dbReference>
<dbReference type="RefSeq" id="WP_054963257.1">
    <property type="nucleotide sequence ID" value="NZ_LLEI02000032.1"/>
</dbReference>
<evidence type="ECO:0000256" key="1">
    <source>
        <dbReference type="PROSITE-ProRule" id="PRU00325"/>
    </source>
</evidence>
<keyword evidence="1" id="KW-0863">Zinc-finger</keyword>
<name>A0A177XZZ8_9VIBR</name>
<keyword evidence="1" id="KW-0479">Metal-binding</keyword>
<comment type="caution">
    <text evidence="4">The sequence shown here is derived from an EMBL/GenBank/DDBJ whole genome shotgun (WGS) entry which is preliminary data.</text>
</comment>
<evidence type="ECO:0000313" key="4">
    <source>
        <dbReference type="EMBL" id="OAJ94151.1"/>
    </source>
</evidence>
<feature type="coiled-coil region" evidence="2">
    <location>
        <begin position="68"/>
        <end position="95"/>
    </location>
</feature>
<keyword evidence="2" id="KW-0175">Coiled coil</keyword>
<evidence type="ECO:0000256" key="2">
    <source>
        <dbReference type="SAM" id="Coils"/>
    </source>
</evidence>
<dbReference type="InterPro" id="IPR007527">
    <property type="entry name" value="Znf_SWIM"/>
</dbReference>
<dbReference type="AlphaFoldDB" id="A0A177XZZ8"/>
<reference evidence="4 5" key="1">
    <citation type="journal article" date="2016" name="Syst. Appl. Microbiol.">
        <title>Vibrio bivalvicida sp. nov., a novel larval pathogen for bivalve molluscs reared in a hatchery.</title>
        <authorList>
            <person name="Dubert J."/>
            <person name="Romalde J.L."/>
            <person name="Prado S."/>
            <person name="Barja J.L."/>
        </authorList>
    </citation>
    <scope>NUCLEOTIDE SEQUENCE [LARGE SCALE GENOMIC DNA]</scope>
    <source>
        <strain evidence="4 5">605</strain>
    </source>
</reference>
<proteinExistence type="predicted"/>
<sequence>MNFKEVEVIGSAAEPYTIILKSHDDGVSVACNCKAGTFGKLCKHKIQVVKEELSASSMFSQRLSDAGYSELISDISSLEVELARAKRNLDKKKKLLTKLMSY</sequence>
<dbReference type="PROSITE" id="PS50966">
    <property type="entry name" value="ZF_SWIM"/>
    <property type="match status" value="1"/>
</dbReference>
<dbReference type="EMBL" id="LLEI02000032">
    <property type="protein sequence ID" value="OAJ94151.1"/>
    <property type="molecule type" value="Genomic_DNA"/>
</dbReference>
<keyword evidence="1" id="KW-0862">Zinc</keyword>
<dbReference type="Proteomes" id="UP000078406">
    <property type="component" value="Unassembled WGS sequence"/>
</dbReference>
<evidence type="ECO:0000259" key="3">
    <source>
        <dbReference type="PROSITE" id="PS50966"/>
    </source>
</evidence>
<protein>
    <recommendedName>
        <fullName evidence="3">SWIM-type domain-containing protein</fullName>
    </recommendedName>
</protein>